<proteinExistence type="predicted"/>
<organism evidence="3 4">
    <name type="scientific">Aquimonas voraii</name>
    <dbReference type="NCBI Taxonomy" id="265719"/>
    <lineage>
        <taxon>Bacteria</taxon>
        <taxon>Pseudomonadati</taxon>
        <taxon>Pseudomonadota</taxon>
        <taxon>Gammaproteobacteria</taxon>
        <taxon>Lysobacterales</taxon>
        <taxon>Lysobacteraceae</taxon>
        <taxon>Aquimonas</taxon>
    </lineage>
</organism>
<dbReference type="Proteomes" id="UP000199603">
    <property type="component" value="Unassembled WGS sequence"/>
</dbReference>
<dbReference type="SUPFAM" id="SSF52540">
    <property type="entry name" value="P-loop containing nucleoside triphosphate hydrolases"/>
    <property type="match status" value="1"/>
</dbReference>
<dbReference type="PANTHER" id="PTHR32309:SF13">
    <property type="entry name" value="FERRIC ENTEROBACTIN TRANSPORT PROTEIN FEPE"/>
    <property type="match status" value="1"/>
</dbReference>
<dbReference type="PANTHER" id="PTHR32309">
    <property type="entry name" value="TYROSINE-PROTEIN KINASE"/>
    <property type="match status" value="1"/>
</dbReference>
<dbReference type="CDD" id="cd05387">
    <property type="entry name" value="BY-kinase"/>
    <property type="match status" value="1"/>
</dbReference>
<dbReference type="InterPro" id="IPR027417">
    <property type="entry name" value="P-loop_NTPase"/>
</dbReference>
<dbReference type="InterPro" id="IPR005702">
    <property type="entry name" value="Wzc-like_C"/>
</dbReference>
<gene>
    <name evidence="3" type="ORF">SAMN04488509_12013</name>
</gene>
<dbReference type="EMBL" id="FNAG01000020">
    <property type="protein sequence ID" value="SDE10807.1"/>
    <property type="molecule type" value="Genomic_DNA"/>
</dbReference>
<dbReference type="STRING" id="265719.SAMN04488509_12013"/>
<accession>A0A1G7A8K0</accession>
<dbReference type="RefSeq" id="WP_091245926.1">
    <property type="nucleotide sequence ID" value="NZ_FNAG01000020.1"/>
</dbReference>
<dbReference type="OrthoDB" id="9775724at2"/>
<dbReference type="AlphaFoldDB" id="A0A1G7A8K0"/>
<evidence type="ECO:0000313" key="3">
    <source>
        <dbReference type="EMBL" id="SDE10807.1"/>
    </source>
</evidence>
<keyword evidence="4" id="KW-1185">Reference proteome</keyword>
<evidence type="ECO:0000256" key="2">
    <source>
        <dbReference type="ARBA" id="ARBA00022840"/>
    </source>
</evidence>
<evidence type="ECO:0000313" key="4">
    <source>
        <dbReference type="Proteomes" id="UP000199603"/>
    </source>
</evidence>
<dbReference type="GO" id="GO:0005886">
    <property type="term" value="C:plasma membrane"/>
    <property type="evidence" value="ECO:0007669"/>
    <property type="project" value="TreeGrafter"/>
</dbReference>
<name>A0A1G7A8K0_9GAMM</name>
<sequence>MSKRHEVEPLRAAQALAQRAGALAPFNGKQLEARRIVSHDMPDSRPADAFRDLRTQLLARAGGGNLSLLVVPVAHGSGASFVAVNLASAMAFDERRTVILVDCCLRSPQLHRRMDLPADAFGLVDFLEGRVERIEQVVHPTAVPRVLLVPAGPRREASGDLLGSARMRLLLDSLRGTDEGVCVVLDAPAVAASPDARILSSMAELSVLVAGYGRDTPAAVQEAISVLDRVRLAGVAFNRVPH</sequence>
<dbReference type="InterPro" id="IPR050445">
    <property type="entry name" value="Bact_polysacc_biosynth/exp"/>
</dbReference>
<dbReference type="GO" id="GO:0004713">
    <property type="term" value="F:protein tyrosine kinase activity"/>
    <property type="evidence" value="ECO:0007669"/>
    <property type="project" value="TreeGrafter"/>
</dbReference>
<reference evidence="3 4" key="1">
    <citation type="submission" date="2016-10" db="EMBL/GenBank/DDBJ databases">
        <authorList>
            <person name="de Groot N.N."/>
        </authorList>
    </citation>
    <scope>NUCLEOTIDE SEQUENCE [LARGE SCALE GENOMIC DNA]</scope>
    <source>
        <strain evidence="3 4">DSM 16957</strain>
    </source>
</reference>
<evidence type="ECO:0000256" key="1">
    <source>
        <dbReference type="ARBA" id="ARBA00022741"/>
    </source>
</evidence>
<keyword evidence="1" id="KW-0547">Nucleotide-binding</keyword>
<keyword evidence="2" id="KW-0067">ATP-binding</keyword>
<dbReference type="Gene3D" id="3.40.50.300">
    <property type="entry name" value="P-loop containing nucleotide triphosphate hydrolases"/>
    <property type="match status" value="1"/>
</dbReference>
<protein>
    <submittedName>
        <fullName evidence="3">Chromosome partitioning ATPase, Mrp family, contains Fe-S cluster</fullName>
    </submittedName>
</protein>